<dbReference type="SUPFAM" id="SSF82895">
    <property type="entry name" value="TSP-1 type 1 repeat"/>
    <property type="match status" value="2"/>
</dbReference>
<evidence type="ECO:0000259" key="11">
    <source>
        <dbReference type="PROSITE" id="PS50215"/>
    </source>
</evidence>
<evidence type="ECO:0000256" key="10">
    <source>
        <dbReference type="PROSITE-ProRule" id="PRU00276"/>
    </source>
</evidence>
<evidence type="ECO:0000256" key="2">
    <source>
        <dbReference type="ARBA" id="ARBA00022525"/>
    </source>
</evidence>
<proteinExistence type="predicted"/>
<keyword evidence="4 10" id="KW-0479">Metal-binding</keyword>
<dbReference type="Pfam" id="PF17771">
    <property type="entry name" value="ADAMTS_CR_2"/>
    <property type="match status" value="1"/>
</dbReference>
<sequence length="1029" mass="115887">MRERTVACASQRGEARGGARTMTRWLRATTLLLTIANLHAWRPPPQPILLTNTSHIRLPRHARSIHHLHILGWHLELQENRAIRSPYYNQCQFYKGRILYEEESTVTVTECEGQLYGLLQVRGEDFVLQPNRPDGSHVLRRRDVLVSEQPAMYNLTGDTVTDLDIDFEEDGPKTSAHVHTRQNYQSDIDYFRSMLPVTRPVSGGKGLWLELAIVADHTMVKFHGRERVKHYILAIMNIVSAIFNDHSLDSNMTLVINKLFLYEEKDSVIKYGNVKKSLEAVNKWNYRHLMKLPADSTGWDATVWLTRAQLGGPSGFAPVGGVCTRTRSAAIDRDEGLTSAFVIAHELGHLLGLTHDSDEQCESEGNRGSVMAPTVLATLHNYAWSSCSREQFHEKSKKWWCLHERSQDDGVELGGAKELYNYVFTMDEQCRTEFGEGFSVCKSVKVRSACAKLWCAHRAMPHVCRSKRAPPLEGTPCGTNQWCVDRVCEPMPGHGVDDKNKEVESKTPQWGEWSQWSDCNTECGYGLRSRTRRCKYKGVTSTLCEGAGSQVSTCWTGAPCASTRDARSDACSRQATNLIPHLHIDESNHCETWCVDFAGGNPSNYGPLPDGTPCSYERPYDLCYQGTCVKGQCNATDPVCNWCPDGYCNNNTHIYTRQLGKGWTRLTVIPHEAAQLSVHIATPVPLNIAIRERRRDRPILQLTKHSRTIEIDHKQDENHKQGQDYLKYYVPQNLQIIDVDSNVLDIKERFGLEGEVAAAGSLLRWTQTESDVMITSTSRLQTDLMIMAVPTTSTEDTIAVEVSVNYSTPAGRTRPLEYRWSSERGPCSVSCGGGLRAVRPRCQRGGQTCGPVRYETCNSNSCDNVWAPAEWEECSSTCGQDGYQERQLFCIPANISVTTKHELIKHSVSPALCPASKPAKTQPCNRIPCPVYWQEMPWTPCSTTCGRGVSHRPLSCPASDPALCGPKPRERRRRCRLRKCPRPPTPCPETDATQYCELFTSDQLERNCVVPPFRKYCCNACQYIRKRGE</sequence>
<dbReference type="CDD" id="cd04273">
    <property type="entry name" value="ZnMc_ADAMTS_like"/>
    <property type="match status" value="1"/>
</dbReference>
<comment type="caution">
    <text evidence="12">The sequence shown here is derived from an EMBL/GenBank/DDBJ whole genome shotgun (WGS) entry which is preliminary data.</text>
</comment>
<keyword evidence="8" id="KW-1015">Disulfide bond</keyword>
<keyword evidence="9" id="KW-0325">Glycoprotein</keyword>
<keyword evidence="7" id="KW-0482">Metalloprotease</keyword>
<evidence type="ECO:0000313" key="12">
    <source>
        <dbReference type="EMBL" id="CAG9559815.1"/>
    </source>
</evidence>
<dbReference type="InterPro" id="IPR000884">
    <property type="entry name" value="TSP1_rpt"/>
</dbReference>
<dbReference type="SMART" id="SM00209">
    <property type="entry name" value="TSP1"/>
    <property type="match status" value="4"/>
</dbReference>
<dbReference type="InterPro" id="IPR036383">
    <property type="entry name" value="TSP1_rpt_sf"/>
</dbReference>
<evidence type="ECO:0000256" key="9">
    <source>
        <dbReference type="ARBA" id="ARBA00023180"/>
    </source>
</evidence>
<evidence type="ECO:0000313" key="13">
    <source>
        <dbReference type="Proteomes" id="UP000789524"/>
    </source>
</evidence>
<dbReference type="Pfam" id="PF00090">
    <property type="entry name" value="TSP_1"/>
    <property type="match status" value="2"/>
</dbReference>
<dbReference type="GO" id="GO:0031012">
    <property type="term" value="C:extracellular matrix"/>
    <property type="evidence" value="ECO:0007669"/>
    <property type="project" value="TreeGrafter"/>
</dbReference>
<dbReference type="PANTHER" id="PTHR13723:SF304">
    <property type="entry name" value="A DISINTEGRIN AND METALLOPROTEINASE WITH THROMBOSPONDIN MOTIFS 2-LIKE PROTEIN"/>
    <property type="match status" value="1"/>
</dbReference>
<name>A0A8J2QCQ5_9NEOP</name>
<dbReference type="PANTHER" id="PTHR13723">
    <property type="entry name" value="ADAMTS A DISINTEGRIN AND METALLOPROTEASE WITH THROMBOSPONDIN MOTIFS PROTEASE"/>
    <property type="match status" value="1"/>
</dbReference>
<dbReference type="AlphaFoldDB" id="A0A8J2QCQ5"/>
<feature type="binding site" evidence="10">
    <location>
        <position position="345"/>
    </location>
    <ligand>
        <name>Zn(2+)</name>
        <dbReference type="ChEBI" id="CHEBI:29105"/>
        <note>catalytic</note>
    </ligand>
</feature>
<evidence type="ECO:0000256" key="5">
    <source>
        <dbReference type="ARBA" id="ARBA00022801"/>
    </source>
</evidence>
<dbReference type="OrthoDB" id="5855429at2759"/>
<dbReference type="Pfam" id="PF01421">
    <property type="entry name" value="Reprolysin"/>
    <property type="match status" value="1"/>
</dbReference>
<keyword evidence="2" id="KW-0964">Secreted</keyword>
<evidence type="ECO:0000256" key="4">
    <source>
        <dbReference type="ARBA" id="ARBA00022723"/>
    </source>
</evidence>
<dbReference type="Gene3D" id="3.40.1620.60">
    <property type="match status" value="1"/>
</dbReference>
<dbReference type="InterPro" id="IPR041645">
    <property type="entry name" value="ADAMTS_CR_2"/>
</dbReference>
<dbReference type="PROSITE" id="PS50092">
    <property type="entry name" value="TSP1"/>
    <property type="match status" value="3"/>
</dbReference>
<dbReference type="Pfam" id="PF19030">
    <property type="entry name" value="TSP1_ADAMTS"/>
    <property type="match status" value="1"/>
</dbReference>
<organism evidence="12 13">
    <name type="scientific">Danaus chrysippus</name>
    <name type="common">African queen</name>
    <dbReference type="NCBI Taxonomy" id="151541"/>
    <lineage>
        <taxon>Eukaryota</taxon>
        <taxon>Metazoa</taxon>
        <taxon>Ecdysozoa</taxon>
        <taxon>Arthropoda</taxon>
        <taxon>Hexapoda</taxon>
        <taxon>Insecta</taxon>
        <taxon>Pterygota</taxon>
        <taxon>Neoptera</taxon>
        <taxon>Endopterygota</taxon>
        <taxon>Lepidoptera</taxon>
        <taxon>Glossata</taxon>
        <taxon>Ditrysia</taxon>
        <taxon>Papilionoidea</taxon>
        <taxon>Nymphalidae</taxon>
        <taxon>Danainae</taxon>
        <taxon>Danaini</taxon>
        <taxon>Danaina</taxon>
        <taxon>Danaus</taxon>
        <taxon>Anosia</taxon>
    </lineage>
</organism>
<keyword evidence="3" id="KW-0645">Protease</keyword>
<dbReference type="GO" id="GO:0030198">
    <property type="term" value="P:extracellular matrix organization"/>
    <property type="evidence" value="ECO:0007669"/>
    <property type="project" value="TreeGrafter"/>
</dbReference>
<evidence type="ECO:0000256" key="8">
    <source>
        <dbReference type="ARBA" id="ARBA00023157"/>
    </source>
</evidence>
<evidence type="ECO:0000256" key="6">
    <source>
        <dbReference type="ARBA" id="ARBA00022833"/>
    </source>
</evidence>
<dbReference type="InterPro" id="IPR050439">
    <property type="entry name" value="ADAMTS_ADAMTS-like"/>
</dbReference>
<dbReference type="GO" id="GO:0005576">
    <property type="term" value="C:extracellular region"/>
    <property type="evidence" value="ECO:0007669"/>
    <property type="project" value="UniProtKB-SubCell"/>
</dbReference>
<dbReference type="InterPro" id="IPR001590">
    <property type="entry name" value="Peptidase_M12B"/>
</dbReference>
<dbReference type="Proteomes" id="UP000789524">
    <property type="component" value="Unassembled WGS sequence"/>
</dbReference>
<evidence type="ECO:0000256" key="1">
    <source>
        <dbReference type="ARBA" id="ARBA00004613"/>
    </source>
</evidence>
<evidence type="ECO:0000256" key="7">
    <source>
        <dbReference type="ARBA" id="ARBA00023049"/>
    </source>
</evidence>
<gene>
    <name evidence="12" type="ORF">DCHRY22_LOCUS1603</name>
</gene>
<keyword evidence="5" id="KW-0378">Hydrolase</keyword>
<keyword evidence="13" id="KW-1185">Reference proteome</keyword>
<protein>
    <submittedName>
        <fullName evidence="12">(African queen) hypothetical protein</fullName>
    </submittedName>
</protein>
<evidence type="ECO:0000256" key="3">
    <source>
        <dbReference type="ARBA" id="ARBA00022670"/>
    </source>
</evidence>
<dbReference type="SUPFAM" id="SSF55486">
    <property type="entry name" value="Metalloproteases ('zincins'), catalytic domain"/>
    <property type="match status" value="1"/>
</dbReference>
<dbReference type="Gene3D" id="2.20.100.10">
    <property type="entry name" value="Thrombospondin type-1 (TSP1) repeat"/>
    <property type="match status" value="3"/>
</dbReference>
<accession>A0A8J2QCQ5</accession>
<dbReference type="PROSITE" id="PS50215">
    <property type="entry name" value="ADAM_MEPRO"/>
    <property type="match status" value="1"/>
</dbReference>
<keyword evidence="6 10" id="KW-0862">Zinc</keyword>
<feature type="binding site" evidence="10">
    <location>
        <position position="355"/>
    </location>
    <ligand>
        <name>Zn(2+)</name>
        <dbReference type="ChEBI" id="CHEBI:29105"/>
        <note>catalytic</note>
    </ligand>
</feature>
<feature type="active site" evidence="10">
    <location>
        <position position="346"/>
    </location>
</feature>
<dbReference type="GO" id="GO:0046872">
    <property type="term" value="F:metal ion binding"/>
    <property type="evidence" value="ECO:0007669"/>
    <property type="project" value="UniProtKB-KW"/>
</dbReference>
<dbReference type="InterPro" id="IPR024079">
    <property type="entry name" value="MetalloPept_cat_dom_sf"/>
</dbReference>
<dbReference type="GO" id="GO:0004222">
    <property type="term" value="F:metalloendopeptidase activity"/>
    <property type="evidence" value="ECO:0007669"/>
    <property type="project" value="InterPro"/>
</dbReference>
<comment type="caution">
    <text evidence="10">Lacks conserved residue(s) required for the propagation of feature annotation.</text>
</comment>
<comment type="subcellular location">
    <subcellularLocation>
        <location evidence="1">Secreted</location>
    </subcellularLocation>
</comment>
<feature type="domain" description="Peptidase M12B" evidence="11">
    <location>
        <begin position="207"/>
        <end position="394"/>
    </location>
</feature>
<dbReference type="GO" id="GO:0006508">
    <property type="term" value="P:proteolysis"/>
    <property type="evidence" value="ECO:0007669"/>
    <property type="project" value="UniProtKB-KW"/>
</dbReference>
<dbReference type="Gene3D" id="3.40.390.10">
    <property type="entry name" value="Collagenase (Catalytic Domain)"/>
    <property type="match status" value="1"/>
</dbReference>
<dbReference type="EMBL" id="CAKASE010000044">
    <property type="protein sequence ID" value="CAG9559815.1"/>
    <property type="molecule type" value="Genomic_DNA"/>
</dbReference>
<feature type="binding site" evidence="10">
    <location>
        <position position="349"/>
    </location>
    <ligand>
        <name>Zn(2+)</name>
        <dbReference type="ChEBI" id="CHEBI:29105"/>
        <note>catalytic</note>
    </ligand>
</feature>
<reference evidence="12" key="1">
    <citation type="submission" date="2021-09" db="EMBL/GenBank/DDBJ databases">
        <authorList>
            <person name="Martin H S."/>
        </authorList>
    </citation>
    <scope>NUCLEOTIDE SEQUENCE</scope>
</reference>